<reference evidence="2" key="1">
    <citation type="submission" date="2022-05" db="EMBL/GenBank/DDBJ databases">
        <title>Using nanopore sequencing to obtain complete genomes from saliva samples.</title>
        <authorList>
            <person name="Baker J.L."/>
        </authorList>
    </citation>
    <scope>NUCLEOTIDE SEQUENCE</scope>
    <source>
        <strain evidence="2">JCVI-JB-Ag32</strain>
    </source>
</reference>
<dbReference type="KEGG" id="agh:M3I41_07870"/>
<feature type="transmembrane region" description="Helical" evidence="1">
    <location>
        <begin position="12"/>
        <end position="36"/>
    </location>
</feature>
<dbReference type="Proteomes" id="UP000830236">
    <property type="component" value="Chromosome"/>
</dbReference>
<keyword evidence="1" id="KW-0812">Transmembrane</keyword>
<organism evidence="2 3">
    <name type="scientific">Actinomyces graevenitzii</name>
    <dbReference type="NCBI Taxonomy" id="55565"/>
    <lineage>
        <taxon>Bacteria</taxon>
        <taxon>Bacillati</taxon>
        <taxon>Actinomycetota</taxon>
        <taxon>Actinomycetes</taxon>
        <taxon>Actinomycetales</taxon>
        <taxon>Actinomycetaceae</taxon>
        <taxon>Actinomyces</taxon>
    </lineage>
</organism>
<name>A0A9E7AF34_9ACTO</name>
<sequence>MSEILAYVAFYLGQFVAIVNIALAISAFLIIVWALLDTLVRPANLFPAASRLSKSAWIGVHIGAGLACVVLGWYSFFGMIAVAASAVYLAGVRPQLVALSPARVRSKLRVIDDDDRNKWRS</sequence>
<dbReference type="AlphaFoldDB" id="A0A9E7AF34"/>
<keyword evidence="1" id="KW-1133">Transmembrane helix</keyword>
<dbReference type="EMBL" id="CP097095">
    <property type="protein sequence ID" value="UQF79491.1"/>
    <property type="molecule type" value="Genomic_DNA"/>
</dbReference>
<evidence type="ECO:0000256" key="1">
    <source>
        <dbReference type="SAM" id="Phobius"/>
    </source>
</evidence>
<dbReference type="InterPro" id="IPR019662">
    <property type="entry name" value="DUF2516"/>
</dbReference>
<evidence type="ECO:0000313" key="3">
    <source>
        <dbReference type="Proteomes" id="UP000830236"/>
    </source>
</evidence>
<feature type="transmembrane region" description="Helical" evidence="1">
    <location>
        <begin position="56"/>
        <end position="74"/>
    </location>
</feature>
<keyword evidence="1" id="KW-0472">Membrane</keyword>
<dbReference type="Pfam" id="PF10724">
    <property type="entry name" value="DUF2516"/>
    <property type="match status" value="1"/>
</dbReference>
<proteinExistence type="predicted"/>
<gene>
    <name evidence="2" type="ORF">M3I41_07870</name>
</gene>
<evidence type="ECO:0000313" key="2">
    <source>
        <dbReference type="EMBL" id="UQF79491.1"/>
    </source>
</evidence>
<protein>
    <submittedName>
        <fullName evidence="2">DUF2516 family protein</fullName>
    </submittedName>
</protein>
<accession>A0A9E7AF34</accession>